<organism evidence="3 4">
    <name type="scientific">Xylanimonas cellulosilytica (strain DSM 15894 / JCM 12276 / CECT 5975 / KCTC 9989 / LMG 20990 / NBRC 107835 / XIL07)</name>
    <dbReference type="NCBI Taxonomy" id="446471"/>
    <lineage>
        <taxon>Bacteria</taxon>
        <taxon>Bacillati</taxon>
        <taxon>Actinomycetota</taxon>
        <taxon>Actinomycetes</taxon>
        <taxon>Micrococcales</taxon>
        <taxon>Promicromonosporaceae</taxon>
        <taxon>Xylanimonas</taxon>
    </lineage>
</organism>
<accession>D1C0U4</accession>
<dbReference type="GO" id="GO:0006260">
    <property type="term" value="P:DNA replication"/>
    <property type="evidence" value="ECO:0007669"/>
    <property type="project" value="InterPro"/>
</dbReference>
<dbReference type="CDD" id="cd01029">
    <property type="entry name" value="TOPRIM_primases"/>
    <property type="match status" value="1"/>
</dbReference>
<dbReference type="InterPro" id="IPR034154">
    <property type="entry name" value="TOPRIM_DnaG/twinkle"/>
</dbReference>
<evidence type="ECO:0000256" key="1">
    <source>
        <dbReference type="SAM" id="Coils"/>
    </source>
</evidence>
<dbReference type="EMBL" id="CP001822">
    <property type="protein sequence ID" value="ACZ32410.1"/>
    <property type="molecule type" value="Genomic_DNA"/>
</dbReference>
<evidence type="ECO:0000256" key="2">
    <source>
        <dbReference type="SAM" id="MobiDB-lite"/>
    </source>
</evidence>
<feature type="region of interest" description="Disordered" evidence="2">
    <location>
        <begin position="797"/>
        <end position="837"/>
    </location>
</feature>
<feature type="compositionally biased region" description="Low complexity" evidence="2">
    <location>
        <begin position="1133"/>
        <end position="1143"/>
    </location>
</feature>
<evidence type="ECO:0000313" key="3">
    <source>
        <dbReference type="EMBL" id="ACZ32410.1"/>
    </source>
</evidence>
<reference evidence="3 4" key="1">
    <citation type="journal article" date="2010" name="Stand. Genomic Sci.">
        <title>Complete genome sequence of Xylanimonas cellulosilytica type strain (XIL07).</title>
        <authorList>
            <person name="Foster B."/>
            <person name="Pukall R."/>
            <person name="Abt B."/>
            <person name="Nolan M."/>
            <person name="Glavina Del Rio T."/>
            <person name="Chen F."/>
            <person name="Lucas S."/>
            <person name="Tice H."/>
            <person name="Pitluck S."/>
            <person name="Cheng J.-F."/>
            <person name="Chertkov O."/>
            <person name="Brettin T."/>
            <person name="Han C."/>
            <person name="Detter J.C."/>
            <person name="Bruce D."/>
            <person name="Goodwin L."/>
            <person name="Ivanova N."/>
            <person name="Mavromatis K."/>
            <person name="Pati A."/>
            <person name="Mikhailova N."/>
            <person name="Chen A."/>
            <person name="Palaniappan K."/>
            <person name="Land M."/>
            <person name="Hauser L."/>
            <person name="Chang Y.-J."/>
            <person name="Jeffries C.D."/>
            <person name="Chain P."/>
            <person name="Rohde M."/>
            <person name="Goeker M."/>
            <person name="Bristow J."/>
            <person name="Eisen J.A."/>
            <person name="Markowitz V."/>
            <person name="Hugenholtz P."/>
            <person name="Kyrpides N.C."/>
            <person name="Klenk H.-P."/>
            <person name="Lapidus A."/>
        </authorList>
    </citation>
    <scope>NUCLEOTIDE SEQUENCE [LARGE SCALE GENOMIC DNA]</scope>
    <source>
        <strain evidence="4">DSM 15894 / CECT 5975 / LMG 20990 / XIL07</strain>
        <plasmid evidence="4">Plasmid pXCEL01</plasmid>
    </source>
</reference>
<dbReference type="GO" id="GO:0003677">
    <property type="term" value="F:DNA binding"/>
    <property type="evidence" value="ECO:0007669"/>
    <property type="project" value="InterPro"/>
</dbReference>
<dbReference type="KEGG" id="xce:Xcel_3411"/>
<evidence type="ECO:0000313" key="4">
    <source>
        <dbReference type="Proteomes" id="UP000002255"/>
    </source>
</evidence>
<dbReference type="RefSeq" id="WP_012880150.1">
    <property type="nucleotide sequence ID" value="NC_013531.1"/>
</dbReference>
<keyword evidence="3" id="KW-0614">Plasmid</keyword>
<gene>
    <name evidence="3" type="ORF">Xcel_3411</name>
</gene>
<keyword evidence="1" id="KW-0175">Coiled coil</keyword>
<protein>
    <submittedName>
        <fullName evidence="3">Uncharacterized protein</fullName>
    </submittedName>
</protein>
<dbReference type="HOGENOM" id="CLU_238305_0_0_11"/>
<geneLocation type="plasmid" evidence="3 4">
    <name>pXCEL01</name>
</geneLocation>
<proteinExistence type="predicted"/>
<sequence length="1776" mass="193897">MAEQPLAGFPISNTRGPRSSLDRVRQTIDSLGLAVREVRADGFMAACPAHGDKTPSLHVSWVRGQRGGSVLFHCHASCETQDVIAALGLSWQDLFDEPLPVRERGFERVGRSTASRRAGQRRGRLGRLPEPIVMHPGVDESAVDHQWVEVARYPYVTLDGTLVQEVIREECTAEGTKHKNFPQVWVGRDGRRVKTRPRDFQPVLYRAPQVAKAIAAGVEVWVLEGEKDVETAERLGLVATTNTQGGKSFPADLVPSLGGAKIAVVLDRDATGWARGVDLHAKLTDVGSRVRLLLPDVAEAKADFTDHVEAGHGVDDFIEVSVELVQIWHELESELARARAKAKSLAQAIDEARARWDLAEAGTDVEDNRRFARRWVMETEIRQEALADLAGKVQAHGVRAGAEWAAAALTEVDRLLTEGTDAARRVHNDLSIAVPGALRPRDAAGVTPLKLVPAPAATPDDERESLQPSSGARTDAPVFRVIGDGIYQWEPERSSRRRSDDWDDEEEPGKLKQLLSMVVRVVAREYLEGEEHDDIDTAQLLGRSTTGRKRAAAPRTLTAVRLQYTDPDSGELMEIRVAADQWRDHSWLESLPGRPDYDHKRAGLDTLQRAILAISDDVVDEVLHRSTGWRQGPDGTHRYIHARGAITADGHQDVEVSFTGPISRFDLPDPTRDPQALRDAWLNCSATMLDRFPGRIAAPLLGHVFRSVMGGNKWNLALIGSPGTYKTSIAAKVMHHLGERWDHNTPLSSMSGNGATFNALRLTLHKAKDALGWLDDFAPTKSWLDAQKLLEETSRLIHNTEQRPRSSRDGQDVLPGTAPRTSGLFTSEVMPRPGSSGGERMLVVPLARGDVERELLFPLDAPLSRHGRALVMASFISWLAADFLGRRTHYLAIADEYADTLVADAGETVRQAAAIANTWIGWVAMCDFLLDLGAITIEERTATLERVDEHLHEAGRAAVDPDIPRTTGARVRELLGYALRQGIAYVDDVRTGDNPPWPLAGRLGWRRTCVAEAADNLPARYRLDRGGIRLGYVLHDPGPKERRGRILMCEPSQVEAVIKAAGATQVEKLEIDWKTAARALYDEGTLLGDATSESGRVRLTLKCRIYAEGIDARMAVLDLDQIIGDDEDDQDDGQPGAGPTDGPSDGGLDDAPRGPGGRRIPGLTPVDPQIVDAATGGRQAGHDVTPTNHRDLPGSDQPHEETEMTNPTATAAVCVECGYPTNTTWRDRPLHVSCWTQLLTTGVLADGTEQPTATDQAAAVPAPQPAAAAPAATPTTKATTPARSAAAKSSKTGPAAAGFRAAAAVVDLDGIWLSNGEQMPWFTSGPPTHVGQLMLLAHHLNLGTQTTKYLSAGPQVWVGADLARHMGIDVASIEAAEEKDRDKVAHEVTANAAAITDAIDKGYSLGGDGKSLGRWTRVWKGTAKSVWLVLLPAMTRDAASVALMSGDPDHATLAKRIGLLADQLGAPYHLSPSSTGLDLMKALRRKDHERFFSVTEPIEPATIGNLETETNWCRKPDGDELEHQWVHAYDRSGSYLAGVSGLELGVGEPIHHPEGTAFVPRLPGYWKIEVPESGDWRMPNPLDWRGKSAGRTRWMTTPALEFALEQEYAPTILEAWTWPEHARVLDPWYERIRDARTALDTDDIDAQAARDQLKQIYAHTIGMLGSGTYREGKEGYRPDWRHHIVAKARTNVLRRVATIGRDSGRWPVAIATDTVLYTSNEADPVKAWPGGPKTLGRELGRYKPEGSVPLAEHLQYLAGGTYTGRDKIVDARDGAE</sequence>
<dbReference type="Gene3D" id="3.90.580.10">
    <property type="entry name" value="Zinc finger, CHC2-type domain"/>
    <property type="match status" value="1"/>
</dbReference>
<feature type="region of interest" description="Disordered" evidence="2">
    <location>
        <begin position="452"/>
        <end position="474"/>
    </location>
</feature>
<feature type="region of interest" description="Disordered" evidence="2">
    <location>
        <begin position="1124"/>
        <end position="1207"/>
    </location>
</feature>
<dbReference type="eggNOG" id="COG0358">
    <property type="taxonomic scope" value="Bacteria"/>
</dbReference>
<feature type="coiled-coil region" evidence="1">
    <location>
        <begin position="328"/>
        <end position="355"/>
    </location>
</feature>
<feature type="region of interest" description="Disordered" evidence="2">
    <location>
        <begin position="1261"/>
        <end position="1290"/>
    </location>
</feature>
<dbReference type="OrthoDB" id="9803773at2"/>
<name>D1C0U4_XYLCX</name>
<feature type="compositionally biased region" description="Basic and acidic residues" evidence="2">
    <location>
        <begin position="797"/>
        <end position="811"/>
    </location>
</feature>
<dbReference type="InterPro" id="IPR036977">
    <property type="entry name" value="DNA_primase_Znf_CHC2"/>
</dbReference>
<dbReference type="GO" id="GO:0008270">
    <property type="term" value="F:zinc ion binding"/>
    <property type="evidence" value="ECO:0007669"/>
    <property type="project" value="InterPro"/>
</dbReference>
<dbReference type="Proteomes" id="UP000002255">
    <property type="component" value="Plasmid pXCEL01"/>
</dbReference>
<feature type="region of interest" description="Disordered" evidence="2">
    <location>
        <begin position="1"/>
        <end position="22"/>
    </location>
</feature>
<feature type="compositionally biased region" description="Basic and acidic residues" evidence="2">
    <location>
        <begin position="1188"/>
        <end position="1202"/>
    </location>
</feature>
<keyword evidence="4" id="KW-1185">Reference proteome</keyword>